<keyword evidence="4" id="KW-1185">Reference proteome</keyword>
<proteinExistence type="predicted"/>
<comment type="caution">
    <text evidence="3">The sequence shown here is derived from an EMBL/GenBank/DDBJ whole genome shotgun (WGS) entry which is preliminary data.</text>
</comment>
<dbReference type="EMBL" id="PHNE01000001">
    <property type="protein sequence ID" value="PPE06013.1"/>
    <property type="molecule type" value="Genomic_DNA"/>
</dbReference>
<feature type="compositionally biased region" description="Pro residues" evidence="1">
    <location>
        <begin position="139"/>
        <end position="150"/>
    </location>
</feature>
<keyword evidence="2" id="KW-1133">Transmembrane helix</keyword>
<feature type="transmembrane region" description="Helical" evidence="2">
    <location>
        <begin position="12"/>
        <end position="38"/>
    </location>
</feature>
<feature type="transmembrane region" description="Helical" evidence="2">
    <location>
        <begin position="44"/>
        <end position="67"/>
    </location>
</feature>
<dbReference type="STRING" id="1399797.GCA_000518285_01456"/>
<feature type="region of interest" description="Disordered" evidence="1">
    <location>
        <begin position="136"/>
        <end position="158"/>
    </location>
</feature>
<protein>
    <submittedName>
        <fullName evidence="3">Uncharacterized protein</fullName>
    </submittedName>
</protein>
<sequence length="158" mass="16652">MKTKFEGKYKTGLILAIIGSAIFLALGTISLIVLLATMTVIPTASILALVVLGIEIIPVIIIMVFAVKDLKAKTTNRKMTIGILAIVFASLCLIALIINFATTLSVLGIITNLTVAALWMTGGIMLLVAEKEVSNVDTPQPPVTPTPTEPKQPVELGA</sequence>
<dbReference type="RefSeq" id="WP_028126827.1">
    <property type="nucleotide sequence ID" value="NZ_PHNE01000001.1"/>
</dbReference>
<reference evidence="3 4" key="1">
    <citation type="submission" date="2017-11" db="EMBL/GenBank/DDBJ databases">
        <title>Genome sequence of Entomoplasma lucivorax PIPN-2 (ATCC 49196).</title>
        <authorList>
            <person name="Lo W.-S."/>
            <person name="Gasparich G.E."/>
            <person name="Kuo C.-H."/>
        </authorList>
    </citation>
    <scope>NUCLEOTIDE SEQUENCE [LARGE SCALE GENOMIC DNA]</scope>
    <source>
        <strain evidence="3 4">PIPN-2</strain>
    </source>
</reference>
<dbReference type="AlphaFoldDB" id="A0A2S5RFC2"/>
<evidence type="ECO:0000313" key="4">
    <source>
        <dbReference type="Proteomes" id="UP000237865"/>
    </source>
</evidence>
<evidence type="ECO:0000256" key="2">
    <source>
        <dbReference type="SAM" id="Phobius"/>
    </source>
</evidence>
<feature type="transmembrane region" description="Helical" evidence="2">
    <location>
        <begin position="106"/>
        <end position="129"/>
    </location>
</feature>
<name>A0A2S5RFC2_9MOLU</name>
<accession>A0A2S5RFC2</accession>
<feature type="transmembrane region" description="Helical" evidence="2">
    <location>
        <begin position="79"/>
        <end position="100"/>
    </location>
</feature>
<keyword evidence="2" id="KW-0472">Membrane</keyword>
<evidence type="ECO:0000313" key="3">
    <source>
        <dbReference type="EMBL" id="PPE06013.1"/>
    </source>
</evidence>
<keyword evidence="2" id="KW-0812">Transmembrane</keyword>
<gene>
    <name evidence="3" type="ORF">ELUCI_v1c03040</name>
</gene>
<evidence type="ECO:0000256" key="1">
    <source>
        <dbReference type="SAM" id="MobiDB-lite"/>
    </source>
</evidence>
<organism evidence="3 4">
    <name type="scientific">Williamsoniiplasma lucivorax</name>
    <dbReference type="NCBI Taxonomy" id="209274"/>
    <lineage>
        <taxon>Bacteria</taxon>
        <taxon>Bacillati</taxon>
        <taxon>Mycoplasmatota</taxon>
        <taxon>Mollicutes</taxon>
        <taxon>Entomoplasmatales</taxon>
        <taxon>Williamsoniiplasma</taxon>
    </lineage>
</organism>
<dbReference type="Proteomes" id="UP000237865">
    <property type="component" value="Unassembled WGS sequence"/>
</dbReference>